<protein>
    <submittedName>
        <fullName evidence="3">Nitrous oxide reductase family maturation protein NosD</fullName>
    </submittedName>
</protein>
<dbReference type="SMART" id="SM00722">
    <property type="entry name" value="CASH"/>
    <property type="match status" value="2"/>
</dbReference>
<dbReference type="Gene3D" id="2.160.20.10">
    <property type="entry name" value="Single-stranded right-handed beta-helix, Pectin lyase-like"/>
    <property type="match status" value="2"/>
</dbReference>
<evidence type="ECO:0000259" key="2">
    <source>
        <dbReference type="SMART" id="SM00722"/>
    </source>
</evidence>
<organism evidence="3 4">
    <name type="scientific">Rhodohalobacter barkolensis</name>
    <dbReference type="NCBI Taxonomy" id="2053187"/>
    <lineage>
        <taxon>Bacteria</taxon>
        <taxon>Pseudomonadati</taxon>
        <taxon>Balneolota</taxon>
        <taxon>Balneolia</taxon>
        <taxon>Balneolales</taxon>
        <taxon>Balneolaceae</taxon>
        <taxon>Rhodohalobacter</taxon>
    </lineage>
</organism>
<dbReference type="InterPro" id="IPR011050">
    <property type="entry name" value="Pectin_lyase_fold/virulence"/>
</dbReference>
<evidence type="ECO:0000256" key="1">
    <source>
        <dbReference type="SAM" id="SignalP"/>
    </source>
</evidence>
<dbReference type="RefSeq" id="WP_101074462.1">
    <property type="nucleotide sequence ID" value="NZ_PISP01000006.1"/>
</dbReference>
<dbReference type="SMART" id="SM00710">
    <property type="entry name" value="PbH1"/>
    <property type="match status" value="9"/>
</dbReference>
<dbReference type="InterPro" id="IPR022441">
    <property type="entry name" value="Para_beta_helix_rpt-2"/>
</dbReference>
<dbReference type="AlphaFoldDB" id="A0A2N0VEZ5"/>
<sequence>MILKTIIAGLFALLAQPGLAQIVVSPDGEIKSIKQAVEMAEPGAHILVEPGTYMESDIGIDKPLTLEGIDYPLIDGNSEGFIFVIAADSVTIKGFNIKRTGRSYVRDYAAIMIEGVKDFIIEDNRLEDVFFGIYLAETEGGVVRNNRVEAFDTREASSGNGIHLWSVKNPKIIDNEVMGMRDGIYLEFVDNAEIYGNTSNENNRYGLHYMFSDGGRYYDNIFRRNGAGVAVMYSDNVDMMNNLFEHNWGTAAYGLLLKDINYSKIEGNRFYRNTVAIYSEGTNEVHIHGNDIELNGWAVNIKSNSARNQFTENNFIENSFDVRTDSPRNNNEFEGNYWSQYEGYDLDRDGIGDVPYRPVSLFSMVITKQPESLILLRSMFIKLLDTAERIAPVLTPKTLYDENPKMDQIVR</sequence>
<reference evidence="3 4" key="1">
    <citation type="submission" date="2017-11" db="EMBL/GenBank/DDBJ databases">
        <title>Rhodohalobacter 15182 sp. nov., isolated from a salt lake.</title>
        <authorList>
            <person name="Han S."/>
        </authorList>
    </citation>
    <scope>NUCLEOTIDE SEQUENCE [LARGE SCALE GENOMIC DNA]</scope>
    <source>
        <strain evidence="3 4">15182</strain>
    </source>
</reference>
<gene>
    <name evidence="3" type="ORF">CWD77_15065</name>
</gene>
<feature type="domain" description="Carbohydrate-binding/sugar hydrolysis" evidence="2">
    <location>
        <begin position="194"/>
        <end position="354"/>
    </location>
</feature>
<dbReference type="EMBL" id="PISP01000006">
    <property type="protein sequence ID" value="PKD42767.1"/>
    <property type="molecule type" value="Genomic_DNA"/>
</dbReference>
<dbReference type="NCBIfam" id="TIGR03804">
    <property type="entry name" value="para_beta_helix"/>
    <property type="match status" value="1"/>
</dbReference>
<feature type="signal peptide" evidence="1">
    <location>
        <begin position="1"/>
        <end position="20"/>
    </location>
</feature>
<dbReference type="OrthoDB" id="9767990at2"/>
<proteinExistence type="predicted"/>
<evidence type="ECO:0000313" key="3">
    <source>
        <dbReference type="EMBL" id="PKD42767.1"/>
    </source>
</evidence>
<dbReference type="InterPro" id="IPR012334">
    <property type="entry name" value="Pectin_lyas_fold"/>
</dbReference>
<evidence type="ECO:0000313" key="4">
    <source>
        <dbReference type="Proteomes" id="UP000233398"/>
    </source>
</evidence>
<dbReference type="NCBIfam" id="TIGR04247">
    <property type="entry name" value="NosD_copper_fam"/>
    <property type="match status" value="1"/>
</dbReference>
<feature type="chain" id="PRO_5014845372" evidence="1">
    <location>
        <begin position="21"/>
        <end position="411"/>
    </location>
</feature>
<dbReference type="Proteomes" id="UP000233398">
    <property type="component" value="Unassembled WGS sequence"/>
</dbReference>
<name>A0A2N0VEZ5_9BACT</name>
<feature type="domain" description="Carbohydrate-binding/sugar hydrolysis" evidence="2">
    <location>
        <begin position="48"/>
        <end position="187"/>
    </location>
</feature>
<dbReference type="Pfam" id="PF05048">
    <property type="entry name" value="NosD"/>
    <property type="match status" value="1"/>
</dbReference>
<dbReference type="InterPro" id="IPR006633">
    <property type="entry name" value="Carb-bd_sugar_hydrolysis-dom"/>
</dbReference>
<dbReference type="InterPro" id="IPR026464">
    <property type="entry name" value="NosD_copper_fam"/>
</dbReference>
<comment type="caution">
    <text evidence="3">The sequence shown here is derived from an EMBL/GenBank/DDBJ whole genome shotgun (WGS) entry which is preliminary data.</text>
</comment>
<dbReference type="InterPro" id="IPR006626">
    <property type="entry name" value="PbH1"/>
</dbReference>
<dbReference type="InterPro" id="IPR007742">
    <property type="entry name" value="NosD_dom"/>
</dbReference>
<accession>A0A2N0VEZ5</accession>
<keyword evidence="1" id="KW-0732">Signal</keyword>
<dbReference type="SUPFAM" id="SSF51126">
    <property type="entry name" value="Pectin lyase-like"/>
    <property type="match status" value="1"/>
</dbReference>
<keyword evidence="4" id="KW-1185">Reference proteome</keyword>